<sequence>MEQHKLTIDMNEATIEQLRDHHFALFGLHAIATSASGAPTIWLSVHYLERHLEVTWQETYSMFTARHSTMAPSTKVVPTHNYPAPLGSVLTVAGNDGAGIVTPGGPAGHMEIDNTGRVELGAGLCIHDTHGMYQPVGIFDLIDVDLFQPIPKVAFFFSPIPHMAGEVATRALGPGILLDYAKSRDRSFSVEYNLHDGWSVENRPYAKAIAANEPLNPQLLVRSSALQALAMQRQRVTAASATRAIRR</sequence>
<protein>
    <submittedName>
        <fullName evidence="1">Uncharacterized protein</fullName>
    </submittedName>
</protein>
<dbReference type="RefSeq" id="WP_203848399.1">
    <property type="nucleotide sequence ID" value="NZ_BAAAVW010000015.1"/>
</dbReference>
<proteinExistence type="predicted"/>
<gene>
    <name evidence="1" type="ORF">Dsi01nite_046760</name>
</gene>
<name>A0A919PKT6_9ACTN</name>
<dbReference type="Proteomes" id="UP000660611">
    <property type="component" value="Unassembled WGS sequence"/>
</dbReference>
<organism evidence="1 2">
    <name type="scientific">Dactylosporangium siamense</name>
    <dbReference type="NCBI Taxonomy" id="685454"/>
    <lineage>
        <taxon>Bacteria</taxon>
        <taxon>Bacillati</taxon>
        <taxon>Actinomycetota</taxon>
        <taxon>Actinomycetes</taxon>
        <taxon>Micromonosporales</taxon>
        <taxon>Micromonosporaceae</taxon>
        <taxon>Dactylosporangium</taxon>
    </lineage>
</organism>
<dbReference type="AlphaFoldDB" id="A0A919PKT6"/>
<comment type="caution">
    <text evidence="1">The sequence shown here is derived from an EMBL/GenBank/DDBJ whole genome shotgun (WGS) entry which is preliminary data.</text>
</comment>
<evidence type="ECO:0000313" key="1">
    <source>
        <dbReference type="EMBL" id="GIG46635.1"/>
    </source>
</evidence>
<keyword evidence="2" id="KW-1185">Reference proteome</keyword>
<dbReference type="EMBL" id="BONQ01000073">
    <property type="protein sequence ID" value="GIG46635.1"/>
    <property type="molecule type" value="Genomic_DNA"/>
</dbReference>
<accession>A0A919PKT6</accession>
<reference evidence="1" key="1">
    <citation type="submission" date="2021-01" db="EMBL/GenBank/DDBJ databases">
        <title>Whole genome shotgun sequence of Dactylosporangium siamense NBRC 106093.</title>
        <authorList>
            <person name="Komaki H."/>
            <person name="Tamura T."/>
        </authorList>
    </citation>
    <scope>NUCLEOTIDE SEQUENCE</scope>
    <source>
        <strain evidence="1">NBRC 106093</strain>
    </source>
</reference>
<evidence type="ECO:0000313" key="2">
    <source>
        <dbReference type="Proteomes" id="UP000660611"/>
    </source>
</evidence>